<organism evidence="2 3">
    <name type="scientific">Rubroshorea leprosula</name>
    <dbReference type="NCBI Taxonomy" id="152421"/>
    <lineage>
        <taxon>Eukaryota</taxon>
        <taxon>Viridiplantae</taxon>
        <taxon>Streptophyta</taxon>
        <taxon>Embryophyta</taxon>
        <taxon>Tracheophyta</taxon>
        <taxon>Spermatophyta</taxon>
        <taxon>Magnoliopsida</taxon>
        <taxon>eudicotyledons</taxon>
        <taxon>Gunneridae</taxon>
        <taxon>Pentapetalae</taxon>
        <taxon>rosids</taxon>
        <taxon>malvids</taxon>
        <taxon>Malvales</taxon>
        <taxon>Dipterocarpaceae</taxon>
        <taxon>Rubroshorea</taxon>
    </lineage>
</organism>
<protein>
    <submittedName>
        <fullName evidence="2">Uncharacterized protein</fullName>
    </submittedName>
</protein>
<accession>A0AAV5MSG4</accession>
<keyword evidence="3" id="KW-1185">Reference proteome</keyword>
<evidence type="ECO:0000313" key="3">
    <source>
        <dbReference type="Proteomes" id="UP001054252"/>
    </source>
</evidence>
<dbReference type="EMBL" id="BPVZ01000719">
    <property type="protein sequence ID" value="GKV52485.1"/>
    <property type="molecule type" value="Genomic_DNA"/>
</dbReference>
<reference evidence="2 3" key="1">
    <citation type="journal article" date="2021" name="Commun. Biol.">
        <title>The genome of Shorea leprosula (Dipterocarpaceae) highlights the ecological relevance of drought in aseasonal tropical rainforests.</title>
        <authorList>
            <person name="Ng K.K.S."/>
            <person name="Kobayashi M.J."/>
            <person name="Fawcett J.A."/>
            <person name="Hatakeyama M."/>
            <person name="Paape T."/>
            <person name="Ng C.H."/>
            <person name="Ang C.C."/>
            <person name="Tnah L.H."/>
            <person name="Lee C.T."/>
            <person name="Nishiyama T."/>
            <person name="Sese J."/>
            <person name="O'Brien M.J."/>
            <person name="Copetti D."/>
            <person name="Mohd Noor M.I."/>
            <person name="Ong R.C."/>
            <person name="Putra M."/>
            <person name="Sireger I.Z."/>
            <person name="Indrioko S."/>
            <person name="Kosugi Y."/>
            <person name="Izuno A."/>
            <person name="Isagi Y."/>
            <person name="Lee S.L."/>
            <person name="Shimizu K.K."/>
        </authorList>
    </citation>
    <scope>NUCLEOTIDE SEQUENCE [LARGE SCALE GENOMIC DNA]</scope>
    <source>
        <strain evidence="2">214</strain>
    </source>
</reference>
<name>A0AAV5MSG4_9ROSI</name>
<dbReference type="AlphaFoldDB" id="A0AAV5MSG4"/>
<proteinExistence type="predicted"/>
<comment type="caution">
    <text evidence="2">The sequence shown here is derived from an EMBL/GenBank/DDBJ whole genome shotgun (WGS) entry which is preliminary data.</text>
</comment>
<feature type="region of interest" description="Disordered" evidence="1">
    <location>
        <begin position="54"/>
        <end position="74"/>
    </location>
</feature>
<gene>
    <name evidence="2" type="ORF">SLEP1_g59061</name>
</gene>
<dbReference type="Proteomes" id="UP001054252">
    <property type="component" value="Unassembled WGS sequence"/>
</dbReference>
<evidence type="ECO:0000256" key="1">
    <source>
        <dbReference type="SAM" id="MobiDB-lite"/>
    </source>
</evidence>
<sequence>MASFACMLLMDELSKAVAQFNPAFRGESALGGMNGGFNPPPTPNNSTLFLTADSHEAGPSASEERREELELRNSKEWRESEEHIQKVESKKKLMAQRAKEIARERGYNPLRCEAVEDAARDVAERVEDIPEKQQLGFLANLIRNLNDPSTDTWGDIHEEVRKWRSWEE</sequence>
<evidence type="ECO:0000313" key="2">
    <source>
        <dbReference type="EMBL" id="GKV52485.1"/>
    </source>
</evidence>
<feature type="compositionally biased region" description="Basic and acidic residues" evidence="1">
    <location>
        <begin position="62"/>
        <end position="74"/>
    </location>
</feature>